<dbReference type="AlphaFoldDB" id="A0A9P9YA50"/>
<keyword evidence="3" id="KW-1185">Reference proteome</keyword>
<accession>A0A9P9YA50</accession>
<feature type="non-terminal residue" evidence="1">
    <location>
        <position position="1"/>
    </location>
</feature>
<dbReference type="Proteomes" id="UP001059596">
    <property type="component" value="Unassembled WGS sequence"/>
</dbReference>
<reference evidence="1" key="1">
    <citation type="journal article" date="2023" name="Genome Biol. Evol.">
        <title>Long-read-based Genome Assembly of Drosophila gunungcola Reveals Fewer Chemosensory Genes in Flower-breeding Species.</title>
        <authorList>
            <person name="Negi A."/>
            <person name="Liao B.Y."/>
            <person name="Yeh S.D."/>
        </authorList>
    </citation>
    <scope>NUCLEOTIDE SEQUENCE</scope>
    <source>
        <strain evidence="1">Sukarami</strain>
    </source>
</reference>
<evidence type="ECO:0000313" key="1">
    <source>
        <dbReference type="EMBL" id="KAI8033183.1"/>
    </source>
</evidence>
<evidence type="ECO:0000313" key="2">
    <source>
        <dbReference type="EMBL" id="KAI8033414.1"/>
    </source>
</evidence>
<evidence type="ECO:0000313" key="3">
    <source>
        <dbReference type="Proteomes" id="UP001059596"/>
    </source>
</evidence>
<proteinExistence type="predicted"/>
<organism evidence="1 3">
    <name type="scientific">Drosophila gunungcola</name>
    <name type="common">fruit fly</name>
    <dbReference type="NCBI Taxonomy" id="103775"/>
    <lineage>
        <taxon>Eukaryota</taxon>
        <taxon>Metazoa</taxon>
        <taxon>Ecdysozoa</taxon>
        <taxon>Arthropoda</taxon>
        <taxon>Hexapoda</taxon>
        <taxon>Insecta</taxon>
        <taxon>Pterygota</taxon>
        <taxon>Neoptera</taxon>
        <taxon>Endopterygota</taxon>
        <taxon>Diptera</taxon>
        <taxon>Brachycera</taxon>
        <taxon>Muscomorpha</taxon>
        <taxon>Ephydroidea</taxon>
        <taxon>Drosophilidae</taxon>
        <taxon>Drosophila</taxon>
        <taxon>Sophophora</taxon>
    </lineage>
</organism>
<dbReference type="EMBL" id="JAMKOV010000173">
    <property type="protein sequence ID" value="KAI8033183.1"/>
    <property type="molecule type" value="Genomic_DNA"/>
</dbReference>
<sequence>SAGGETPKLATTVTSNELVRVSNSQEHTAGNGCEQKWAIKPENGEMLYLSGNT</sequence>
<protein>
    <submittedName>
        <fullName evidence="1">Uncharacterized protein</fullName>
    </submittedName>
</protein>
<dbReference type="EMBL" id="JAMKOV010000139">
    <property type="protein sequence ID" value="KAI8033414.1"/>
    <property type="molecule type" value="Genomic_DNA"/>
</dbReference>
<comment type="caution">
    <text evidence="1">The sequence shown here is derived from an EMBL/GenBank/DDBJ whole genome shotgun (WGS) entry which is preliminary data.</text>
</comment>
<name>A0A9P9YA50_9MUSC</name>
<gene>
    <name evidence="2" type="ORF">M5D96_013831</name>
    <name evidence="1" type="ORF">M5D96_014060</name>
</gene>